<evidence type="ECO:0000313" key="2">
    <source>
        <dbReference type="EMBL" id="MEJ1086725.1"/>
    </source>
</evidence>
<dbReference type="EMBL" id="JBBDGM010000001">
    <property type="protein sequence ID" value="MEJ1086725.1"/>
    <property type="molecule type" value="Genomic_DNA"/>
</dbReference>
<dbReference type="InterPro" id="IPR002934">
    <property type="entry name" value="Polymerase_NTP_transf_dom"/>
</dbReference>
<proteinExistence type="predicted"/>
<reference evidence="2 3" key="1">
    <citation type="submission" date="2024-02" db="EMBL/GenBank/DDBJ databases">
        <authorList>
            <person name="Saticioglu I.B."/>
        </authorList>
    </citation>
    <scope>NUCLEOTIDE SEQUENCE [LARGE SCALE GENOMIC DNA]</scope>
    <source>
        <strain evidence="2 3">Mu-80</strain>
    </source>
</reference>
<keyword evidence="3" id="KW-1185">Reference proteome</keyword>
<sequence length="97" mass="10605">MSEDQLAGLRDVAFRHPTIQIFVFGSTVHGPHPAHDIDVFLIYPSTDSLNAVLEDLDTLPVAPILDLTLMTPVESEESGFLGRSRAVSLHDVPPVRC</sequence>
<evidence type="ECO:0000313" key="3">
    <source>
        <dbReference type="Proteomes" id="UP001371224"/>
    </source>
</evidence>
<dbReference type="Pfam" id="PF01909">
    <property type="entry name" value="NTP_transf_2"/>
    <property type="match status" value="1"/>
</dbReference>
<comment type="caution">
    <text evidence="2">The sequence shown here is derived from an EMBL/GenBank/DDBJ whole genome shotgun (WGS) entry which is preliminary data.</text>
</comment>
<name>A0ABU8L6U6_9MICO</name>
<protein>
    <submittedName>
        <fullName evidence="2">Nucleotidyltransferase domain-containing protein</fullName>
    </submittedName>
</protein>
<dbReference type="InterPro" id="IPR043519">
    <property type="entry name" value="NT_sf"/>
</dbReference>
<accession>A0ABU8L6U6</accession>
<dbReference type="Proteomes" id="UP001371224">
    <property type="component" value="Unassembled WGS sequence"/>
</dbReference>
<evidence type="ECO:0000259" key="1">
    <source>
        <dbReference type="Pfam" id="PF01909"/>
    </source>
</evidence>
<feature type="domain" description="Polymerase nucleotidyl transferase" evidence="1">
    <location>
        <begin position="10"/>
        <end position="48"/>
    </location>
</feature>
<dbReference type="RefSeq" id="WP_337330409.1">
    <property type="nucleotide sequence ID" value="NZ_JBBDGM010000001.1"/>
</dbReference>
<organism evidence="2 3">
    <name type="scientific">Microbacterium bandirmense</name>
    <dbReference type="NCBI Taxonomy" id="3122050"/>
    <lineage>
        <taxon>Bacteria</taxon>
        <taxon>Bacillati</taxon>
        <taxon>Actinomycetota</taxon>
        <taxon>Actinomycetes</taxon>
        <taxon>Micrococcales</taxon>
        <taxon>Microbacteriaceae</taxon>
        <taxon>Microbacterium</taxon>
    </lineage>
</organism>
<gene>
    <name evidence="2" type="ORF">WDU99_00160</name>
</gene>
<dbReference type="SUPFAM" id="SSF81301">
    <property type="entry name" value="Nucleotidyltransferase"/>
    <property type="match status" value="1"/>
</dbReference>